<dbReference type="AlphaFoldDB" id="A0A1B6EU62"/>
<sequence length="404" mass="46161">MEPTDSWESIVNKGWGLISPNTEILVFMFFGVLGTIAELVGLWPEMRLTELFPEVLQSELHQKLKNFSFAISDSVNVIRLYSVHLYLATYILLPYPLLTEKQKVLLVPWLLCGALRSVLLNLLTSLMGILLCSSYRILNYPCLEYSVLHGVELCISIFLWTTVHNFYHFLDSRPISDLKQVIKSIHKSGKRSVMSNDSSRSENKIDYNDEDEEWTPGSETTLVGRAAMAWIAREILESGGEYINDRQFSQFLLLKATMELRQITKELAELKPEKRRRRATTAEKVRDSLEFCRKTAMRHNVSPASRSISEAFQKASQLSEGGSIQKMKPPENIEKTLADDDDSLDQVLEEINKNCMFIPDMPGHDMPDGEQAEPLSSHPDQTRNYLEHVEQNIVEATKENDKET</sequence>
<evidence type="ECO:0000256" key="2">
    <source>
        <dbReference type="SAM" id="Phobius"/>
    </source>
</evidence>
<protein>
    <submittedName>
        <fullName evidence="3">Uncharacterized protein</fullName>
    </submittedName>
</protein>
<keyword evidence="2" id="KW-0812">Transmembrane</keyword>
<reference evidence="3" key="1">
    <citation type="submission" date="2015-11" db="EMBL/GenBank/DDBJ databases">
        <title>De novo transcriptome assembly of four potential Pierce s Disease insect vectors from Arizona vineyards.</title>
        <authorList>
            <person name="Tassone E.E."/>
        </authorList>
    </citation>
    <scope>NUCLEOTIDE SEQUENCE</scope>
</reference>
<accession>A0A1B6EU62</accession>
<proteinExistence type="predicted"/>
<evidence type="ECO:0000256" key="1">
    <source>
        <dbReference type="SAM" id="MobiDB-lite"/>
    </source>
</evidence>
<feature type="transmembrane region" description="Helical" evidence="2">
    <location>
        <begin position="78"/>
        <end position="98"/>
    </location>
</feature>
<organism evidence="3">
    <name type="scientific">Cuerna arida</name>
    <dbReference type="NCBI Taxonomy" id="1464854"/>
    <lineage>
        <taxon>Eukaryota</taxon>
        <taxon>Metazoa</taxon>
        <taxon>Ecdysozoa</taxon>
        <taxon>Arthropoda</taxon>
        <taxon>Hexapoda</taxon>
        <taxon>Insecta</taxon>
        <taxon>Pterygota</taxon>
        <taxon>Neoptera</taxon>
        <taxon>Paraneoptera</taxon>
        <taxon>Hemiptera</taxon>
        <taxon>Auchenorrhyncha</taxon>
        <taxon>Membracoidea</taxon>
        <taxon>Cicadellidae</taxon>
        <taxon>Cicadellinae</taxon>
        <taxon>Proconiini</taxon>
        <taxon>Cuerna</taxon>
    </lineage>
</organism>
<feature type="transmembrane region" description="Helical" evidence="2">
    <location>
        <begin position="150"/>
        <end position="170"/>
    </location>
</feature>
<gene>
    <name evidence="3" type="ORF">g.21221</name>
</gene>
<feature type="region of interest" description="Disordered" evidence="1">
    <location>
        <begin position="191"/>
        <end position="213"/>
    </location>
</feature>
<dbReference type="EMBL" id="GECZ01028496">
    <property type="protein sequence ID" value="JAS41273.1"/>
    <property type="molecule type" value="Transcribed_RNA"/>
</dbReference>
<feature type="region of interest" description="Disordered" evidence="1">
    <location>
        <begin position="361"/>
        <end position="385"/>
    </location>
</feature>
<feature type="transmembrane region" description="Helical" evidence="2">
    <location>
        <begin position="24"/>
        <end position="43"/>
    </location>
</feature>
<evidence type="ECO:0000313" key="3">
    <source>
        <dbReference type="EMBL" id="JAS41273.1"/>
    </source>
</evidence>
<keyword evidence="2" id="KW-1133">Transmembrane helix</keyword>
<keyword evidence="2" id="KW-0472">Membrane</keyword>
<feature type="transmembrane region" description="Helical" evidence="2">
    <location>
        <begin position="118"/>
        <end position="138"/>
    </location>
</feature>
<name>A0A1B6EU62_9HEMI</name>